<evidence type="ECO:0008006" key="3">
    <source>
        <dbReference type="Google" id="ProtNLM"/>
    </source>
</evidence>
<reference evidence="1" key="1">
    <citation type="submission" date="2025-08" db="UniProtKB">
        <authorList>
            <consortium name="Ensembl"/>
        </authorList>
    </citation>
    <scope>IDENTIFICATION</scope>
</reference>
<dbReference type="AlphaFoldDB" id="A0A3Q0RFI7"/>
<dbReference type="Proteomes" id="UP000261340">
    <property type="component" value="Unplaced"/>
</dbReference>
<dbReference type="STRING" id="61819.ENSACIP00000009331"/>
<dbReference type="SUPFAM" id="SSF47072">
    <property type="entry name" value="Cysteine alpha-hairpin motif"/>
    <property type="match status" value="1"/>
</dbReference>
<protein>
    <recommendedName>
        <fullName evidence="3">Coiled-coil-helix-coiled-coil-helix domain containing 7</fullName>
    </recommendedName>
</protein>
<keyword evidence="2" id="KW-1185">Reference proteome</keyword>
<reference evidence="1" key="2">
    <citation type="submission" date="2025-09" db="UniProtKB">
        <authorList>
            <consortium name="Ensembl"/>
        </authorList>
    </citation>
    <scope>IDENTIFICATION</scope>
</reference>
<organism evidence="1 2">
    <name type="scientific">Amphilophus citrinellus</name>
    <name type="common">Midas cichlid</name>
    <name type="synonym">Cichlasoma citrinellum</name>
    <dbReference type="NCBI Taxonomy" id="61819"/>
    <lineage>
        <taxon>Eukaryota</taxon>
        <taxon>Metazoa</taxon>
        <taxon>Chordata</taxon>
        <taxon>Craniata</taxon>
        <taxon>Vertebrata</taxon>
        <taxon>Euteleostomi</taxon>
        <taxon>Actinopterygii</taxon>
        <taxon>Neopterygii</taxon>
        <taxon>Teleostei</taxon>
        <taxon>Neoteleostei</taxon>
        <taxon>Acanthomorphata</taxon>
        <taxon>Ovalentaria</taxon>
        <taxon>Cichlomorphae</taxon>
        <taxon>Cichliformes</taxon>
        <taxon>Cichlidae</taxon>
        <taxon>New World cichlids</taxon>
        <taxon>Cichlasomatinae</taxon>
        <taxon>Heroini</taxon>
        <taxon>Amphilophus</taxon>
    </lineage>
</organism>
<name>A0A3Q0RFI7_AMPCI</name>
<accession>A0A3Q0RFI7</accession>
<dbReference type="InterPro" id="IPR009069">
    <property type="entry name" value="Cys_alpha_HP_mot_SF"/>
</dbReference>
<proteinExistence type="predicted"/>
<dbReference type="Ensembl" id="ENSACIT00000009610.1">
    <property type="protein sequence ID" value="ENSACIP00000009331.1"/>
    <property type="gene ID" value="ENSACIG00000007324.1"/>
</dbReference>
<sequence length="70" mass="8286">KSSITQQFYIADINPCKESGDSQNMCSTFFQTYKNCRKYWHNIMVQRRRDGVKLEHAHCHREMLTAMGSK</sequence>
<evidence type="ECO:0000313" key="2">
    <source>
        <dbReference type="Proteomes" id="UP000261340"/>
    </source>
</evidence>
<evidence type="ECO:0000313" key="1">
    <source>
        <dbReference type="Ensembl" id="ENSACIP00000009331.1"/>
    </source>
</evidence>